<accession>A0ABN8L4U4</accession>
<feature type="coiled-coil region" evidence="3">
    <location>
        <begin position="209"/>
        <end position="236"/>
    </location>
</feature>
<sequence length="534" mass="60781">MIQQDWSPRLQIMADVPTPMKTMGELTLQAPDDDDEKEVFASVLSAVENNYPVGWKEWEVLDLTQKDLFGDELSSTTDSKLRFGIPTTDLVRAFYPEAKDLPERAYRYIRKILLSWPITVEQGSGNHLMAAVLQQQMELFNKLVEMQSEQGTRFENQRIAMRQPMREAPPLDDSYESVPDSTQEVEETIPHSSPTWEDDEDADSDCAEEASLQEAIKQTERRLEELKSAKAAKNASKRGISSEVLPAFNFKPHTTESESYMSKADPVLAQQAKDCQRLGTDGWTKMKYKEVQKQFQATPVFTSLKVNNQFAGITPSWSSVTILEKTDLILGAITNGLLQQRKFFEEQCDKMPQKLKQKVGEEFLAANSKFRKSSDDLLQYVCGRRAEIIYQSRNTYKPPHGLTGWEVGRPTRARNHNSTRRLAVILRALALYTRRRAPFTYFSIRAVPQFTLTPSAHGSESLASSLENTCSKAANWCSREKVRHFEVSAMDRPSLYEPFIYLTSRLNPVQNKTAFPQLSTLSKLTQKNNKSEAM</sequence>
<evidence type="ECO:0000313" key="5">
    <source>
        <dbReference type="EMBL" id="CAH2986800.1"/>
    </source>
</evidence>
<evidence type="ECO:0000256" key="4">
    <source>
        <dbReference type="SAM" id="MobiDB-lite"/>
    </source>
</evidence>
<evidence type="ECO:0000256" key="2">
    <source>
        <dbReference type="ARBA" id="ARBA00023134"/>
    </source>
</evidence>
<keyword evidence="2" id="KW-0342">GTP-binding</keyword>
<organism evidence="5 6">
    <name type="scientific">Chilo suppressalis</name>
    <name type="common">Asiatic rice borer moth</name>
    <dbReference type="NCBI Taxonomy" id="168631"/>
    <lineage>
        <taxon>Eukaryota</taxon>
        <taxon>Metazoa</taxon>
        <taxon>Ecdysozoa</taxon>
        <taxon>Arthropoda</taxon>
        <taxon>Hexapoda</taxon>
        <taxon>Insecta</taxon>
        <taxon>Pterygota</taxon>
        <taxon>Neoptera</taxon>
        <taxon>Endopterygota</taxon>
        <taxon>Lepidoptera</taxon>
        <taxon>Glossata</taxon>
        <taxon>Ditrysia</taxon>
        <taxon>Pyraloidea</taxon>
        <taxon>Crambidae</taxon>
        <taxon>Crambinae</taxon>
        <taxon>Chilo</taxon>
    </lineage>
</organism>
<keyword evidence="6" id="KW-1185">Reference proteome</keyword>
<feature type="region of interest" description="Disordered" evidence="4">
    <location>
        <begin position="168"/>
        <end position="204"/>
    </location>
</feature>
<reference evidence="5" key="1">
    <citation type="submission" date="2021-12" db="EMBL/GenBank/DDBJ databases">
        <authorList>
            <person name="King R."/>
        </authorList>
    </citation>
    <scope>NUCLEOTIDE SEQUENCE</scope>
</reference>
<evidence type="ECO:0000256" key="1">
    <source>
        <dbReference type="ARBA" id="ARBA00022741"/>
    </source>
</evidence>
<evidence type="ECO:0000313" key="6">
    <source>
        <dbReference type="Proteomes" id="UP001153292"/>
    </source>
</evidence>
<name>A0ABN8L4U4_CHISP</name>
<dbReference type="EMBL" id="OU963915">
    <property type="protein sequence ID" value="CAH2986800.1"/>
    <property type="molecule type" value="Genomic_DNA"/>
</dbReference>
<dbReference type="PANTHER" id="PTHR46152:SF3">
    <property type="entry name" value="NF-KAPPA-B INHIBITOR-INTERACTING RAS-LIKE PROTEIN"/>
    <property type="match status" value="1"/>
</dbReference>
<gene>
    <name evidence="5" type="ORF">CHILSU_LOCUS6480</name>
</gene>
<proteinExistence type="predicted"/>
<dbReference type="Proteomes" id="UP001153292">
    <property type="component" value="Chromosome 22"/>
</dbReference>
<dbReference type="PANTHER" id="PTHR46152">
    <property type="entry name" value="NF-KAPPA-B INHIBITOR-INTERACTING RAS-LIKE PROTEIN"/>
    <property type="match status" value="1"/>
</dbReference>
<keyword evidence="1" id="KW-0547">Nucleotide-binding</keyword>
<evidence type="ECO:0000256" key="3">
    <source>
        <dbReference type="SAM" id="Coils"/>
    </source>
</evidence>
<keyword evidence="3" id="KW-0175">Coiled coil</keyword>
<dbReference type="InterPro" id="IPR042227">
    <property type="entry name" value="KBRS"/>
</dbReference>
<protein>
    <submittedName>
        <fullName evidence="5">Uncharacterized protein</fullName>
    </submittedName>
</protein>